<evidence type="ECO:0000313" key="2">
    <source>
        <dbReference type="Proteomes" id="UP000053660"/>
    </source>
</evidence>
<organism evidence="1 2">
    <name type="scientific">Oesophagostomum dentatum</name>
    <name type="common">Nodular worm</name>
    <dbReference type="NCBI Taxonomy" id="61180"/>
    <lineage>
        <taxon>Eukaryota</taxon>
        <taxon>Metazoa</taxon>
        <taxon>Ecdysozoa</taxon>
        <taxon>Nematoda</taxon>
        <taxon>Chromadorea</taxon>
        <taxon>Rhabditida</taxon>
        <taxon>Rhabditina</taxon>
        <taxon>Rhabditomorpha</taxon>
        <taxon>Strongyloidea</taxon>
        <taxon>Strongylidae</taxon>
        <taxon>Oesophagostomum</taxon>
    </lineage>
</organism>
<proteinExistence type="predicted"/>
<accession>A0A0B1SYI7</accession>
<protein>
    <submittedName>
        <fullName evidence="1">Uncharacterized protein</fullName>
    </submittedName>
</protein>
<reference evidence="1 2" key="1">
    <citation type="submission" date="2014-03" db="EMBL/GenBank/DDBJ databases">
        <title>Draft genome of the hookworm Oesophagostomum dentatum.</title>
        <authorList>
            <person name="Mitreva M."/>
        </authorList>
    </citation>
    <scope>NUCLEOTIDE SEQUENCE [LARGE SCALE GENOMIC DNA]</scope>
    <source>
        <strain evidence="1 2">OD-Hann</strain>
    </source>
</reference>
<gene>
    <name evidence="1" type="ORF">OESDEN_11981</name>
</gene>
<dbReference type="Proteomes" id="UP000053660">
    <property type="component" value="Unassembled WGS sequence"/>
</dbReference>
<evidence type="ECO:0000313" key="1">
    <source>
        <dbReference type="EMBL" id="KHJ88230.1"/>
    </source>
</evidence>
<dbReference type="EMBL" id="KN556235">
    <property type="protein sequence ID" value="KHJ88230.1"/>
    <property type="molecule type" value="Genomic_DNA"/>
</dbReference>
<dbReference type="AlphaFoldDB" id="A0A0B1SYI7"/>
<name>A0A0B1SYI7_OESDE</name>
<sequence>MQILSKTQYKNGVHDSLIQEGLKNVARVDSCRPPAPFTTT</sequence>
<keyword evidence="2" id="KW-1185">Reference proteome</keyword>